<name>A0AAD9N7X2_RIDPI</name>
<dbReference type="EMBL" id="JAODUO010001807">
    <property type="protein sequence ID" value="KAK2158321.1"/>
    <property type="molecule type" value="Genomic_DNA"/>
</dbReference>
<proteinExistence type="predicted"/>
<dbReference type="PANTHER" id="PTHR33206">
    <property type="entry name" value="PROTEIN CBG10425"/>
    <property type="match status" value="1"/>
</dbReference>
<dbReference type="PANTHER" id="PTHR33206:SF1">
    <property type="entry name" value="DNA-DIRECTED DNA POLYMERASE"/>
    <property type="match status" value="1"/>
</dbReference>
<organism evidence="1 2">
    <name type="scientific">Ridgeia piscesae</name>
    <name type="common">Tubeworm</name>
    <dbReference type="NCBI Taxonomy" id="27915"/>
    <lineage>
        <taxon>Eukaryota</taxon>
        <taxon>Metazoa</taxon>
        <taxon>Spiralia</taxon>
        <taxon>Lophotrochozoa</taxon>
        <taxon>Annelida</taxon>
        <taxon>Polychaeta</taxon>
        <taxon>Sedentaria</taxon>
        <taxon>Canalipalpata</taxon>
        <taxon>Sabellida</taxon>
        <taxon>Siboglinidae</taxon>
        <taxon>Ridgeia</taxon>
    </lineage>
</organism>
<accession>A0AAD9N7X2</accession>
<gene>
    <name evidence="1" type="ORF">NP493_1808g00009</name>
</gene>
<protein>
    <submittedName>
        <fullName evidence="1">Uncharacterized protein</fullName>
    </submittedName>
</protein>
<evidence type="ECO:0000313" key="1">
    <source>
        <dbReference type="EMBL" id="KAK2158321.1"/>
    </source>
</evidence>
<keyword evidence="2" id="KW-1185">Reference proteome</keyword>
<dbReference type="AlphaFoldDB" id="A0AAD9N7X2"/>
<sequence length="128" mass="15385">MNCLQKLEEHALRPKQAFYSRLKNENISDEDYTYYQRVWRDNNMKTMRDFLEWYNNRDVGPFLQAIAMQFDFYRQREIDMFKDGISVPGLTCCTYSMICRRRCISPSSMKQTKIYINYLKIISSVGQA</sequence>
<comment type="caution">
    <text evidence="1">The sequence shown here is derived from an EMBL/GenBank/DDBJ whole genome shotgun (WGS) entry which is preliminary data.</text>
</comment>
<dbReference type="Proteomes" id="UP001209878">
    <property type="component" value="Unassembled WGS sequence"/>
</dbReference>
<evidence type="ECO:0000313" key="2">
    <source>
        <dbReference type="Proteomes" id="UP001209878"/>
    </source>
</evidence>
<reference evidence="1" key="1">
    <citation type="journal article" date="2023" name="Mol. Biol. Evol.">
        <title>Third-Generation Sequencing Reveals the Adaptive Role of the Epigenome in Three Deep-Sea Polychaetes.</title>
        <authorList>
            <person name="Perez M."/>
            <person name="Aroh O."/>
            <person name="Sun Y."/>
            <person name="Lan Y."/>
            <person name="Juniper S.K."/>
            <person name="Young C.R."/>
            <person name="Angers B."/>
            <person name="Qian P.Y."/>
        </authorList>
    </citation>
    <scope>NUCLEOTIDE SEQUENCE</scope>
    <source>
        <strain evidence="1">R07B-5</strain>
    </source>
</reference>